<reference evidence="7" key="1">
    <citation type="submission" date="2023-06" db="EMBL/GenBank/DDBJ databases">
        <title>Survivors Of The Sea: Transcriptome response of Skeletonema marinoi to long-term dormancy.</title>
        <authorList>
            <person name="Pinder M.I.M."/>
            <person name="Kourtchenko O."/>
            <person name="Robertson E.K."/>
            <person name="Larsson T."/>
            <person name="Maumus F."/>
            <person name="Osuna-Cruz C.M."/>
            <person name="Vancaester E."/>
            <person name="Stenow R."/>
            <person name="Vandepoele K."/>
            <person name="Ploug H."/>
            <person name="Bruchert V."/>
            <person name="Godhe A."/>
            <person name="Topel M."/>
        </authorList>
    </citation>
    <scope>NUCLEOTIDE SEQUENCE</scope>
    <source>
        <strain evidence="7">R05AC</strain>
    </source>
</reference>
<dbReference type="Gene3D" id="3.30.40.10">
    <property type="entry name" value="Zinc/RING finger domain, C3HC4 (zinc finger)"/>
    <property type="match status" value="2"/>
</dbReference>
<evidence type="ECO:0000259" key="6">
    <source>
        <dbReference type="PROSITE" id="PS50016"/>
    </source>
</evidence>
<dbReference type="InterPro" id="IPR001965">
    <property type="entry name" value="Znf_PHD"/>
</dbReference>
<gene>
    <name evidence="7" type="ORF">QTG54_005635</name>
</gene>
<dbReference type="PANTHER" id="PTHR24102">
    <property type="entry name" value="PHD FINGER PROTEIN"/>
    <property type="match status" value="1"/>
</dbReference>
<evidence type="ECO:0000313" key="7">
    <source>
        <dbReference type="EMBL" id="KAK1744038.1"/>
    </source>
</evidence>
<dbReference type="InterPro" id="IPR011011">
    <property type="entry name" value="Znf_FYVE_PHD"/>
</dbReference>
<proteinExistence type="predicted"/>
<dbReference type="InterPro" id="IPR019787">
    <property type="entry name" value="Znf_PHD-finger"/>
</dbReference>
<feature type="domain" description="PHD-type" evidence="6">
    <location>
        <begin position="365"/>
        <end position="415"/>
    </location>
</feature>
<accession>A0AAD8YD44</accession>
<evidence type="ECO:0000256" key="3">
    <source>
        <dbReference type="ARBA" id="ARBA00022833"/>
    </source>
</evidence>
<feature type="region of interest" description="Disordered" evidence="5">
    <location>
        <begin position="649"/>
        <end position="681"/>
    </location>
</feature>
<feature type="region of interest" description="Disordered" evidence="5">
    <location>
        <begin position="273"/>
        <end position="309"/>
    </location>
</feature>
<keyword evidence="3" id="KW-0862">Zinc</keyword>
<evidence type="ECO:0000256" key="5">
    <source>
        <dbReference type="SAM" id="MobiDB-lite"/>
    </source>
</evidence>
<dbReference type="PROSITE" id="PS50016">
    <property type="entry name" value="ZF_PHD_2"/>
    <property type="match status" value="2"/>
</dbReference>
<dbReference type="InterPro" id="IPR019786">
    <property type="entry name" value="Zinc_finger_PHD-type_CS"/>
</dbReference>
<dbReference type="CDD" id="cd05162">
    <property type="entry name" value="PWWP"/>
    <property type="match status" value="1"/>
</dbReference>
<dbReference type="InterPro" id="IPR059153">
    <property type="entry name" value="NSD_PHD-1st"/>
</dbReference>
<feature type="compositionally biased region" description="Low complexity" evidence="5">
    <location>
        <begin position="177"/>
        <end position="200"/>
    </location>
</feature>
<sequence>MMNDEKKKNNHNDKELMLEDENNMLSLIPYILRSVVERSCQAEELIRDVMVDDVAAAAANEEEDDEAVDNTEFTFIKSTAHLKDSSAITAAAMENSPSKGSSSQHSPSKKILNLPPSWKRSNYASKTLSEIEEYVAKSNNNNSSSSSSTKCSNDVFNVQYNECSLLALANWAMMDTTSSNNNKKQNNSKTTNNQSTTLPSSTPPPLWTASSWEQYKKEQEKFHATRTTKYDMPIPPPSAFRMCGVCGCFGHYEVECDLLVDYDDYDADDVVIVGGSSSSDGEDEDEKKKKGNKRRRLDEEEKQKVISSMAKELRVQRTLETLLSNARREEKAKKKMMKKKSDSKSDDDSNDDDYDDDDASYWVTSQRCNICLSALGDISMLVCDGCDELYHMHCLDPPLHSVPEGDWFCDACQAYDDDVSSTVDVEGCGDFVIEQRKRSLAEEERRRRGEEDYVGVSIGGENPWVAALSILTQKEPDVGSIANFKALYMRSDDDVGDSGRTEFVANEVVWAKRQVGSIKYWPGIVSKVAKKGLDVLYFPLGDNNLDRLHHHSELLPFFPYFEDLGYDQVMTNDLFHRAIELSVIKTGLKTLGQALNYARCGTQMSIQRGKNEFRNTAAARVLKGAGWVAPIGWENAEIDEVDGIMIVAKGDGDGNKKPRSTCSIKDQATSREPSEGDSDNDECDICQAPGDLLVCDGGGKGGGCDKAFHLACIERDEIPPGDWICMECANGIGFHVGVEGHEWGSEDAPQQTDISNNATAEFRVDEVVGSIVSWQQVSCHTACYGVVLSLDVEAKSALVRAISILSESAGSYERLFSSQPFTQADKSIQIRANDIGSTMWMPLSQLSFVSGRATEKDSHEFTQTLVSHMEDELESFDARCRKAEIEREKFMVELRLPAPVTTNIDQPTTPLPARSILSPAPAPPPAAHSRQSSSASGRMVIIKTPSGMLKCPKCSFTTEHRCGMANHAKYCLDGRDYTYAD</sequence>
<dbReference type="EMBL" id="JATAAI010000008">
    <property type="protein sequence ID" value="KAK1744038.1"/>
    <property type="molecule type" value="Genomic_DNA"/>
</dbReference>
<dbReference type="SMART" id="SM00249">
    <property type="entry name" value="PHD"/>
    <property type="match status" value="2"/>
</dbReference>
<feature type="compositionally biased region" description="Low complexity" evidence="5">
    <location>
        <begin position="927"/>
        <end position="936"/>
    </location>
</feature>
<feature type="compositionally biased region" description="Low complexity" evidence="5">
    <location>
        <begin position="96"/>
        <end position="110"/>
    </location>
</feature>
<feature type="region of interest" description="Disordered" evidence="5">
    <location>
        <begin position="328"/>
        <end position="354"/>
    </location>
</feature>
<protein>
    <submittedName>
        <fullName evidence="7">PHD finger protein</fullName>
    </submittedName>
</protein>
<dbReference type="GO" id="GO:0008270">
    <property type="term" value="F:zinc ion binding"/>
    <property type="evidence" value="ECO:0007669"/>
    <property type="project" value="UniProtKB-KW"/>
</dbReference>
<keyword evidence="2 4" id="KW-0863">Zinc-finger</keyword>
<evidence type="ECO:0000256" key="1">
    <source>
        <dbReference type="ARBA" id="ARBA00022723"/>
    </source>
</evidence>
<organism evidence="7 8">
    <name type="scientific">Skeletonema marinoi</name>
    <dbReference type="NCBI Taxonomy" id="267567"/>
    <lineage>
        <taxon>Eukaryota</taxon>
        <taxon>Sar</taxon>
        <taxon>Stramenopiles</taxon>
        <taxon>Ochrophyta</taxon>
        <taxon>Bacillariophyta</taxon>
        <taxon>Coscinodiscophyceae</taxon>
        <taxon>Thalassiosirophycidae</taxon>
        <taxon>Thalassiosirales</taxon>
        <taxon>Skeletonemataceae</taxon>
        <taxon>Skeletonema</taxon>
        <taxon>Skeletonema marinoi-dohrnii complex</taxon>
    </lineage>
</organism>
<comment type="caution">
    <text evidence="7">The sequence shown here is derived from an EMBL/GenBank/DDBJ whole genome shotgun (WGS) entry which is preliminary data.</text>
</comment>
<feature type="domain" description="PHD-type" evidence="6">
    <location>
        <begin position="680"/>
        <end position="731"/>
    </location>
</feature>
<dbReference type="PROSITE" id="PS01359">
    <property type="entry name" value="ZF_PHD_1"/>
    <property type="match status" value="1"/>
</dbReference>
<dbReference type="SUPFAM" id="SSF63748">
    <property type="entry name" value="Tudor/PWWP/MBT"/>
    <property type="match status" value="1"/>
</dbReference>
<dbReference type="PANTHER" id="PTHR24102:SF28">
    <property type="entry name" value="PHD-TYPE DOMAIN-CONTAINING PROTEIN"/>
    <property type="match status" value="1"/>
</dbReference>
<name>A0AAD8YD44_9STRA</name>
<dbReference type="AlphaFoldDB" id="A0AAD8YD44"/>
<dbReference type="InterPro" id="IPR013083">
    <property type="entry name" value="Znf_RING/FYVE/PHD"/>
</dbReference>
<keyword evidence="1" id="KW-0479">Metal-binding</keyword>
<dbReference type="Pfam" id="PF23011">
    <property type="entry name" value="PHD-1st_NSD"/>
    <property type="match status" value="1"/>
</dbReference>
<evidence type="ECO:0000256" key="4">
    <source>
        <dbReference type="PROSITE-ProRule" id="PRU00146"/>
    </source>
</evidence>
<feature type="region of interest" description="Disordered" evidence="5">
    <location>
        <begin position="94"/>
        <end position="116"/>
    </location>
</feature>
<dbReference type="Pfam" id="PF00628">
    <property type="entry name" value="PHD"/>
    <property type="match status" value="1"/>
</dbReference>
<evidence type="ECO:0000313" key="8">
    <source>
        <dbReference type="Proteomes" id="UP001224775"/>
    </source>
</evidence>
<evidence type="ECO:0000256" key="2">
    <source>
        <dbReference type="ARBA" id="ARBA00022771"/>
    </source>
</evidence>
<keyword evidence="8" id="KW-1185">Reference proteome</keyword>
<feature type="region of interest" description="Disordered" evidence="5">
    <location>
        <begin position="177"/>
        <end position="208"/>
    </location>
</feature>
<dbReference type="Proteomes" id="UP001224775">
    <property type="component" value="Unassembled WGS sequence"/>
</dbReference>
<feature type="region of interest" description="Disordered" evidence="5">
    <location>
        <begin position="901"/>
        <end position="937"/>
    </location>
</feature>
<dbReference type="SUPFAM" id="SSF57903">
    <property type="entry name" value="FYVE/PHD zinc finger"/>
    <property type="match status" value="2"/>
</dbReference>